<sequence>MQPANKSDIRVRPTAAASPAKLWTEDPRWRELQSLLDEDEDEEAEVAAVNFGATQARDAKHVQWRQQLVQNVRNLLDTVRLAQLPEVAERQLAEAHEWFLRCRRPEYVGHGPRDGSSGPHFNDFLADETMSRMPGSAFYSAGEDDRGLPRSNTEEEEVPKEVQRPAEIAGRAVQQVQLPAAKDRIYFYGRKHIVSPLTARKLKAATGGCDTPDFLERPITPSTATGGYTARSARSTPTPTLGSRPGSAMSYMTESSMPTYRGSMTPRSGMPRNQLRPASAAPAMSQQVPGIPMSVLEEPRAEVDRPFDDCGVERAPPYPATLAEQKMEERWVVRRNRQIVNQVIHKEQKGAIQQWSERRARVEEEISRNCEAARFQSDLQRRSYASPPDAAEDIEATVPEDEAIAATAIAGPSPQATLRRPKEIPRFDVSQPTSFHHQAIIRFAEDENKTKHPPPLNSRIAHLRKIHANLIRGDDLGDEGQEDEGRRHSKTDLRLMSAQGGEGEQQFASLSAYAPASGDEVQKAVVAPRMQDDSDVLIALCDWWKIKHNMDMPTPGDSGINLDEMRFKQLTEVEEIKRVFARRNCPINVAVLERALVMPNHRLQ</sequence>
<name>A0A813H2I3_POLGL</name>
<comment type="caution">
    <text evidence="2">The sequence shown here is derived from an EMBL/GenBank/DDBJ whole genome shotgun (WGS) entry which is preliminary data.</text>
</comment>
<protein>
    <submittedName>
        <fullName evidence="2">Uncharacterized protein</fullName>
    </submittedName>
</protein>
<accession>A0A813H2I3</accession>
<organism evidence="2 3">
    <name type="scientific">Polarella glacialis</name>
    <name type="common">Dinoflagellate</name>
    <dbReference type="NCBI Taxonomy" id="89957"/>
    <lineage>
        <taxon>Eukaryota</taxon>
        <taxon>Sar</taxon>
        <taxon>Alveolata</taxon>
        <taxon>Dinophyceae</taxon>
        <taxon>Suessiales</taxon>
        <taxon>Suessiaceae</taxon>
        <taxon>Polarella</taxon>
    </lineage>
</organism>
<dbReference type="OrthoDB" id="434781at2759"/>
<feature type="compositionally biased region" description="Polar residues" evidence="1">
    <location>
        <begin position="220"/>
        <end position="241"/>
    </location>
</feature>
<evidence type="ECO:0000313" key="2">
    <source>
        <dbReference type="EMBL" id="CAE8631930.1"/>
    </source>
</evidence>
<dbReference type="AlphaFoldDB" id="A0A813H2I3"/>
<evidence type="ECO:0000256" key="1">
    <source>
        <dbReference type="SAM" id="MobiDB-lite"/>
    </source>
</evidence>
<feature type="non-terminal residue" evidence="2">
    <location>
        <position position="604"/>
    </location>
</feature>
<dbReference type="EMBL" id="CAJNNV010030247">
    <property type="protein sequence ID" value="CAE8631930.1"/>
    <property type="molecule type" value="Genomic_DNA"/>
</dbReference>
<feature type="region of interest" description="Disordered" evidence="1">
    <location>
        <begin position="1"/>
        <end position="20"/>
    </location>
</feature>
<dbReference type="Proteomes" id="UP000654075">
    <property type="component" value="Unassembled WGS sequence"/>
</dbReference>
<evidence type="ECO:0000313" key="3">
    <source>
        <dbReference type="Proteomes" id="UP000654075"/>
    </source>
</evidence>
<gene>
    <name evidence="2" type="ORF">PGLA1383_LOCUS47930</name>
</gene>
<proteinExistence type="predicted"/>
<feature type="region of interest" description="Disordered" evidence="1">
    <location>
        <begin position="213"/>
        <end position="248"/>
    </location>
</feature>
<keyword evidence="3" id="KW-1185">Reference proteome</keyword>
<reference evidence="2" key="1">
    <citation type="submission" date="2021-02" db="EMBL/GenBank/DDBJ databases">
        <authorList>
            <person name="Dougan E. K."/>
            <person name="Rhodes N."/>
            <person name="Thang M."/>
            <person name="Chan C."/>
        </authorList>
    </citation>
    <scope>NUCLEOTIDE SEQUENCE</scope>
</reference>
<feature type="region of interest" description="Disordered" evidence="1">
    <location>
        <begin position="256"/>
        <end position="275"/>
    </location>
</feature>
<feature type="region of interest" description="Disordered" evidence="1">
    <location>
        <begin position="135"/>
        <end position="163"/>
    </location>
</feature>